<feature type="domain" description="S1 motif" evidence="14">
    <location>
        <begin position="417"/>
        <end position="485"/>
    </location>
</feature>
<comment type="similarity">
    <text evidence="1">Belongs to the bacterial ribosomal protein bS1 family.</text>
</comment>
<keyword evidence="8" id="KW-0694">RNA-binding</keyword>
<dbReference type="GO" id="GO:0005524">
    <property type="term" value="F:ATP binding"/>
    <property type="evidence" value="ECO:0007669"/>
    <property type="project" value="UniProtKB-UniRule"/>
</dbReference>
<dbReference type="EMBL" id="JACHGJ010000001">
    <property type="protein sequence ID" value="MBB6478795.1"/>
    <property type="molecule type" value="Genomic_DNA"/>
</dbReference>
<dbReference type="GO" id="GO:0022627">
    <property type="term" value="C:cytosolic small ribosomal subunit"/>
    <property type="evidence" value="ECO:0007669"/>
    <property type="project" value="TreeGrafter"/>
</dbReference>
<organism evidence="15 16">
    <name type="scientific">Spirochaeta isovalerica</name>
    <dbReference type="NCBI Taxonomy" id="150"/>
    <lineage>
        <taxon>Bacteria</taxon>
        <taxon>Pseudomonadati</taxon>
        <taxon>Spirochaetota</taxon>
        <taxon>Spirochaetia</taxon>
        <taxon>Spirochaetales</taxon>
        <taxon>Spirochaetaceae</taxon>
        <taxon>Spirochaeta</taxon>
    </lineage>
</organism>
<dbReference type="GO" id="GO:0036431">
    <property type="term" value="F:dCMP kinase activity"/>
    <property type="evidence" value="ECO:0007669"/>
    <property type="project" value="InterPro"/>
</dbReference>
<keyword evidence="6 13" id="KW-0418">Kinase</keyword>
<dbReference type="NCBIfam" id="TIGR00717">
    <property type="entry name" value="rpsA"/>
    <property type="match status" value="1"/>
</dbReference>
<dbReference type="FunFam" id="2.40.50.140:FF:000011">
    <property type="entry name" value="30S ribosomal protein S1"/>
    <property type="match status" value="1"/>
</dbReference>
<dbReference type="CDD" id="cd05687">
    <property type="entry name" value="S1_RPS1_repeat_ec1_hs1"/>
    <property type="match status" value="1"/>
</dbReference>
<dbReference type="SUPFAM" id="SSF50249">
    <property type="entry name" value="Nucleic acid-binding proteins"/>
    <property type="match status" value="6"/>
</dbReference>
<evidence type="ECO:0000256" key="1">
    <source>
        <dbReference type="ARBA" id="ARBA00006767"/>
    </source>
</evidence>
<dbReference type="InterPro" id="IPR000110">
    <property type="entry name" value="Ribosomal_bS1"/>
</dbReference>
<evidence type="ECO:0000256" key="10">
    <source>
        <dbReference type="ARBA" id="ARBA00023274"/>
    </source>
</evidence>
<dbReference type="PRINTS" id="PR00681">
    <property type="entry name" value="RIBOSOMALS1"/>
</dbReference>
<evidence type="ECO:0000256" key="9">
    <source>
        <dbReference type="ARBA" id="ARBA00022980"/>
    </source>
</evidence>
<dbReference type="PROSITE" id="PS50126">
    <property type="entry name" value="S1"/>
    <property type="match status" value="6"/>
</dbReference>
<dbReference type="InterPro" id="IPR012340">
    <property type="entry name" value="NA-bd_OB-fold"/>
</dbReference>
<dbReference type="InterPro" id="IPR035104">
    <property type="entry name" value="Ribosomal_protein_S1-like"/>
</dbReference>
<name>A0A841R4K5_9SPIO</name>
<comment type="subcellular location">
    <subcellularLocation>
        <location evidence="13">Cytoplasm</location>
    </subcellularLocation>
</comment>
<dbReference type="Gene3D" id="2.40.50.140">
    <property type="entry name" value="Nucleic acid-binding proteins"/>
    <property type="match status" value="5"/>
</dbReference>
<feature type="domain" description="S1 motif" evidence="14">
    <location>
        <begin position="589"/>
        <end position="659"/>
    </location>
</feature>
<dbReference type="AlphaFoldDB" id="A0A841R4K5"/>
<dbReference type="GO" id="GO:0006220">
    <property type="term" value="P:pyrimidine nucleotide metabolic process"/>
    <property type="evidence" value="ECO:0007669"/>
    <property type="project" value="UniProtKB-UniRule"/>
</dbReference>
<keyword evidence="5 13" id="KW-0547">Nucleotide-binding</keyword>
<accession>A0A841R4K5</accession>
<reference evidence="15 16" key="1">
    <citation type="submission" date="2020-08" db="EMBL/GenBank/DDBJ databases">
        <title>Genomic Encyclopedia of Type Strains, Phase IV (KMG-IV): sequencing the most valuable type-strain genomes for metagenomic binning, comparative biology and taxonomic classification.</title>
        <authorList>
            <person name="Goeker M."/>
        </authorList>
    </citation>
    <scope>NUCLEOTIDE SEQUENCE [LARGE SCALE GENOMIC DNA]</scope>
    <source>
        <strain evidence="15 16">DSM 2461</strain>
    </source>
</reference>
<evidence type="ECO:0000256" key="5">
    <source>
        <dbReference type="ARBA" id="ARBA00022741"/>
    </source>
</evidence>
<keyword evidence="3 13" id="KW-0808">Transferase</keyword>
<dbReference type="Pfam" id="PF00575">
    <property type="entry name" value="S1"/>
    <property type="match status" value="6"/>
</dbReference>
<evidence type="ECO:0000256" key="12">
    <source>
        <dbReference type="ARBA" id="ARBA00048478"/>
    </source>
</evidence>
<feature type="domain" description="S1 motif" evidence="14">
    <location>
        <begin position="328"/>
        <end position="396"/>
    </location>
</feature>
<feature type="domain" description="S1 motif" evidence="14">
    <location>
        <begin position="502"/>
        <end position="572"/>
    </location>
</feature>
<dbReference type="InterPro" id="IPR003136">
    <property type="entry name" value="Cytidylate_kin"/>
</dbReference>
<dbReference type="Gene3D" id="3.40.50.300">
    <property type="entry name" value="P-loop containing nucleotide triphosphate hydrolases"/>
    <property type="match status" value="1"/>
</dbReference>
<dbReference type="GO" id="GO:0003735">
    <property type="term" value="F:structural constituent of ribosome"/>
    <property type="evidence" value="ECO:0007669"/>
    <property type="project" value="InterPro"/>
</dbReference>
<sequence>MAIDGPAGVGKSTISSKIARDNGFFNLNSGNFYRAITKYALNNDIDYNNEDELIAGAEACNFKIEEGRLYLNEVDVEDDLHTDQIDSLVAQISAVVPVRHIVNENLRRIARSMDLVAEGRDMTTVVFPHAEIKIFLDASPEIRAKRRKDQGVSDRSFEEIVESIKERDRIDRNKKEGSLIIAGDALYLDTSDLTIEEVCEKVTEKINDNRLKSQENGTSMAEMDAKTLDSNQQELQEEYLKGLESLEEGQLVDGEVIQVDSDYVYIDIGYKSEGKIPVEDFDNVPATGETISVVLVKKEGKNGDIVVSKKKADSKVIWKKLKDAFQDKTPVEGKIVKSIKGGFEVDFGTEFRAFIPISKVDISRVENPEEYIGLKSMFLIERLYNEKRVNIVVSRREWLEKEIEGKRNEFFENVKIGDEVTGIVKSFTSFGAFIDLGGFDGLLHINDMSWGHVTRPKDFVKKDQEIKLKVIRLEPEDNKINLSLKHFTEDPWSTFESRYNVEDVVKGKVTKLTDFGAFVEIEEGIEGLVHISELSWVKRIKHPQEVLSIGDEVEVMILGYDIQQGRISLGIKQVMPNPWDSIIDEYPVGKVLKRTVKKITNAGAFIELEEGIDGFLHADDMSWTRKIKNISSVLKEGEEVEVSVIGVDPESRRISLGVKQLSQDPWETLENSYPRGSVIEGEITNKTDFGLFVKVPGDIEGLIHKNNLTVNRDDDPEEILAKFNVGDKITAAVTEINPSRQRLSLSVKELKLREQKAEISKYMHEEEEDSTFTLGDMINND</sequence>
<dbReference type="CDD" id="cd02020">
    <property type="entry name" value="CMPK"/>
    <property type="match status" value="1"/>
</dbReference>
<keyword evidence="13" id="KW-0963">Cytoplasm</keyword>
<feature type="binding site" evidence="13">
    <location>
        <begin position="5"/>
        <end position="13"/>
    </location>
    <ligand>
        <name>ATP</name>
        <dbReference type="ChEBI" id="CHEBI:30616"/>
    </ligand>
</feature>
<keyword evidence="10" id="KW-0687">Ribonucleoprotein</keyword>
<keyword evidence="9 15" id="KW-0689">Ribosomal protein</keyword>
<comment type="catalytic activity">
    <reaction evidence="11 13">
        <text>dCMP + ATP = dCDP + ADP</text>
        <dbReference type="Rhea" id="RHEA:25094"/>
        <dbReference type="ChEBI" id="CHEBI:30616"/>
        <dbReference type="ChEBI" id="CHEBI:57566"/>
        <dbReference type="ChEBI" id="CHEBI:58593"/>
        <dbReference type="ChEBI" id="CHEBI:456216"/>
        <dbReference type="EC" id="2.7.4.25"/>
    </reaction>
</comment>
<dbReference type="Proteomes" id="UP000587760">
    <property type="component" value="Unassembled WGS sequence"/>
</dbReference>
<keyword evidence="7 13" id="KW-0067">ATP-binding</keyword>
<dbReference type="Pfam" id="PF02224">
    <property type="entry name" value="Cytidylate_kin"/>
    <property type="match status" value="1"/>
</dbReference>
<dbReference type="InterPro" id="IPR003029">
    <property type="entry name" value="S1_domain"/>
</dbReference>
<evidence type="ECO:0000256" key="3">
    <source>
        <dbReference type="ARBA" id="ARBA00022679"/>
    </source>
</evidence>
<evidence type="ECO:0000313" key="15">
    <source>
        <dbReference type="EMBL" id="MBB6478795.1"/>
    </source>
</evidence>
<evidence type="ECO:0000256" key="11">
    <source>
        <dbReference type="ARBA" id="ARBA00047615"/>
    </source>
</evidence>
<proteinExistence type="inferred from homology"/>
<dbReference type="SUPFAM" id="SSF52540">
    <property type="entry name" value="P-loop containing nucleoside triphosphate hydrolases"/>
    <property type="match status" value="1"/>
</dbReference>
<dbReference type="SMART" id="SM00316">
    <property type="entry name" value="S1"/>
    <property type="match status" value="6"/>
</dbReference>
<comment type="catalytic activity">
    <reaction evidence="12 13">
        <text>CMP + ATP = CDP + ADP</text>
        <dbReference type="Rhea" id="RHEA:11600"/>
        <dbReference type="ChEBI" id="CHEBI:30616"/>
        <dbReference type="ChEBI" id="CHEBI:58069"/>
        <dbReference type="ChEBI" id="CHEBI:60377"/>
        <dbReference type="ChEBI" id="CHEBI:456216"/>
        <dbReference type="EC" id="2.7.4.25"/>
    </reaction>
</comment>
<comment type="caution">
    <text evidence="15">The sequence shown here is derived from an EMBL/GenBank/DDBJ whole genome shotgun (WGS) entry which is preliminary data.</text>
</comment>
<gene>
    <name evidence="13" type="primary">cmk</name>
    <name evidence="15" type="ORF">HNR50_000428</name>
</gene>
<feature type="domain" description="S1 motif" evidence="14">
    <location>
        <begin position="249"/>
        <end position="310"/>
    </location>
</feature>
<dbReference type="InterPro" id="IPR011994">
    <property type="entry name" value="Cytidylate_kinase_dom"/>
</dbReference>
<evidence type="ECO:0000256" key="6">
    <source>
        <dbReference type="ARBA" id="ARBA00022777"/>
    </source>
</evidence>
<dbReference type="NCBIfam" id="TIGR00017">
    <property type="entry name" value="cmk"/>
    <property type="match status" value="1"/>
</dbReference>
<dbReference type="HAMAP" id="MF_00238">
    <property type="entry name" value="Cytidyl_kinase_type1"/>
    <property type="match status" value="1"/>
</dbReference>
<evidence type="ECO:0000256" key="8">
    <source>
        <dbReference type="ARBA" id="ARBA00022884"/>
    </source>
</evidence>
<evidence type="ECO:0000256" key="4">
    <source>
        <dbReference type="ARBA" id="ARBA00022737"/>
    </source>
</evidence>
<dbReference type="CDD" id="cd05688">
    <property type="entry name" value="S1_RPS1_repeat_ec3"/>
    <property type="match status" value="2"/>
</dbReference>
<dbReference type="InterPro" id="IPR050437">
    <property type="entry name" value="Ribos_protein_bS1-like"/>
</dbReference>
<dbReference type="GO" id="GO:0006412">
    <property type="term" value="P:translation"/>
    <property type="evidence" value="ECO:0007669"/>
    <property type="project" value="InterPro"/>
</dbReference>
<dbReference type="InterPro" id="IPR027417">
    <property type="entry name" value="P-loop_NTPase"/>
</dbReference>
<dbReference type="PANTHER" id="PTHR10724:SF7">
    <property type="entry name" value="SMALL RIBOSOMAL SUBUNIT PROTEIN BS1C"/>
    <property type="match status" value="1"/>
</dbReference>
<protein>
    <recommendedName>
        <fullName evidence="13">Cytidylate kinase</fullName>
        <shortName evidence="13">CK</shortName>
        <ecNumber evidence="13">2.7.4.25</ecNumber>
    </recommendedName>
    <alternativeName>
        <fullName evidence="13">Cytidine monophosphate kinase</fullName>
        <shortName evidence="13">CMP kinase</shortName>
    </alternativeName>
</protein>
<feature type="domain" description="S1 motif" evidence="14">
    <location>
        <begin position="676"/>
        <end position="748"/>
    </location>
</feature>
<keyword evidence="4" id="KW-0677">Repeat</keyword>
<comment type="similarity">
    <text evidence="2 13">Belongs to the cytidylate kinase family. Type 1 subfamily.</text>
</comment>
<evidence type="ECO:0000259" key="14">
    <source>
        <dbReference type="PROSITE" id="PS50126"/>
    </source>
</evidence>
<keyword evidence="16" id="KW-1185">Reference proteome</keyword>
<evidence type="ECO:0000256" key="2">
    <source>
        <dbReference type="ARBA" id="ARBA00009427"/>
    </source>
</evidence>
<dbReference type="PANTHER" id="PTHR10724">
    <property type="entry name" value="30S RIBOSOMAL PROTEIN S1"/>
    <property type="match status" value="1"/>
</dbReference>
<dbReference type="EC" id="2.7.4.25" evidence="13"/>
<dbReference type="CDD" id="cd04465">
    <property type="entry name" value="S1_RPS1_repeat_ec2_hs2"/>
    <property type="match status" value="1"/>
</dbReference>
<evidence type="ECO:0000256" key="13">
    <source>
        <dbReference type="HAMAP-Rule" id="MF_00238"/>
    </source>
</evidence>
<evidence type="ECO:0000313" key="16">
    <source>
        <dbReference type="Proteomes" id="UP000587760"/>
    </source>
</evidence>
<dbReference type="GO" id="GO:0003729">
    <property type="term" value="F:mRNA binding"/>
    <property type="evidence" value="ECO:0007669"/>
    <property type="project" value="TreeGrafter"/>
</dbReference>
<evidence type="ECO:0000256" key="7">
    <source>
        <dbReference type="ARBA" id="ARBA00022840"/>
    </source>
</evidence>